<protein>
    <submittedName>
        <fullName evidence="1">Uncharacterized protein</fullName>
    </submittedName>
</protein>
<comment type="caution">
    <text evidence="1">The sequence shown here is derived from an EMBL/GenBank/DDBJ whole genome shotgun (WGS) entry which is preliminary data.</text>
</comment>
<name>A0ABQ2KVI0_9BACL</name>
<reference evidence="2" key="1">
    <citation type="journal article" date="2019" name="Int. J. Syst. Evol. Microbiol.">
        <title>The Global Catalogue of Microorganisms (GCM) 10K type strain sequencing project: providing services to taxonomists for standard genome sequencing and annotation.</title>
        <authorList>
            <consortium name="The Broad Institute Genomics Platform"/>
            <consortium name="The Broad Institute Genome Sequencing Center for Infectious Disease"/>
            <person name="Wu L."/>
            <person name="Ma J."/>
        </authorList>
    </citation>
    <scope>NUCLEOTIDE SEQUENCE [LARGE SCALE GENOMIC DNA]</scope>
    <source>
        <strain evidence="2">CGMCC 1.6964</strain>
    </source>
</reference>
<keyword evidence="2" id="KW-1185">Reference proteome</keyword>
<organism evidence="1 2">
    <name type="scientific">Saccharibacillus kuerlensis</name>
    <dbReference type="NCBI Taxonomy" id="459527"/>
    <lineage>
        <taxon>Bacteria</taxon>
        <taxon>Bacillati</taxon>
        <taxon>Bacillota</taxon>
        <taxon>Bacilli</taxon>
        <taxon>Bacillales</taxon>
        <taxon>Paenibacillaceae</taxon>
        <taxon>Saccharibacillus</taxon>
    </lineage>
</organism>
<accession>A0ABQ2KVI0</accession>
<dbReference type="Proteomes" id="UP000606653">
    <property type="component" value="Unassembled WGS sequence"/>
</dbReference>
<dbReference type="EMBL" id="BMLN01000002">
    <property type="protein sequence ID" value="GGN94042.1"/>
    <property type="molecule type" value="Genomic_DNA"/>
</dbReference>
<proteinExistence type="predicted"/>
<sequence>MSGAALFAFSADTNAVGTLTAKASFVPAASTTGVSGLRLVSGKQVKQSWVRIVEGAYDSGTVRSTLATNPRDTKTYEAVTSKFNSPFYDAVSDYGWYYF</sequence>
<evidence type="ECO:0000313" key="1">
    <source>
        <dbReference type="EMBL" id="GGN94042.1"/>
    </source>
</evidence>
<gene>
    <name evidence="1" type="ORF">GCM10010969_08390</name>
</gene>
<evidence type="ECO:0000313" key="2">
    <source>
        <dbReference type="Proteomes" id="UP000606653"/>
    </source>
</evidence>